<dbReference type="PANTHER" id="PTHR43877">
    <property type="entry name" value="AMINOALKYLPHOSPHONATE N-ACETYLTRANSFERASE-RELATED-RELATED"/>
    <property type="match status" value="1"/>
</dbReference>
<dbReference type="CDD" id="cd04301">
    <property type="entry name" value="NAT_SF"/>
    <property type="match status" value="1"/>
</dbReference>
<protein>
    <submittedName>
        <fullName evidence="4">GNAT family N-acetyltransferase</fullName>
    </submittedName>
</protein>
<dbReference type="EMBL" id="JAAATX020000006">
    <property type="protein sequence ID" value="MBU9698166.1"/>
    <property type="molecule type" value="Genomic_DNA"/>
</dbReference>
<dbReference type="Pfam" id="PF00583">
    <property type="entry name" value="Acetyltransf_1"/>
    <property type="match status" value="1"/>
</dbReference>
<dbReference type="SUPFAM" id="SSF55729">
    <property type="entry name" value="Acyl-CoA N-acyltransferases (Nat)"/>
    <property type="match status" value="1"/>
</dbReference>
<dbReference type="Proteomes" id="UP000731907">
    <property type="component" value="Unassembled WGS sequence"/>
</dbReference>
<keyword evidence="2" id="KW-0012">Acyltransferase</keyword>
<keyword evidence="5" id="KW-1185">Reference proteome</keyword>
<keyword evidence="1" id="KW-0808">Transferase</keyword>
<dbReference type="PANTHER" id="PTHR43877:SF2">
    <property type="entry name" value="AMINOALKYLPHOSPHONATE N-ACETYLTRANSFERASE-RELATED"/>
    <property type="match status" value="1"/>
</dbReference>
<comment type="caution">
    <text evidence="4">The sequence shown here is derived from an EMBL/GenBank/DDBJ whole genome shotgun (WGS) entry which is preliminary data.</text>
</comment>
<evidence type="ECO:0000256" key="2">
    <source>
        <dbReference type="ARBA" id="ARBA00023315"/>
    </source>
</evidence>
<evidence type="ECO:0000313" key="5">
    <source>
        <dbReference type="Proteomes" id="UP000731907"/>
    </source>
</evidence>
<sequence length="149" mass="16974">MPHLIRPATLDDRALWQPLFEAYAAFYNTPLTPQTLDTVWGWIHDPENPFWCDLALSPDGRPLGLVQYQLMHRSLGGSMVCYLSDLFTTPDARGQGIGRALIDHVLAFAKQRGLPNVRWLTAEDNTTARQLYDTYRPRTPFILYAIPTT</sequence>
<dbReference type="Gene3D" id="3.40.630.30">
    <property type="match status" value="1"/>
</dbReference>
<evidence type="ECO:0000313" key="4">
    <source>
        <dbReference type="EMBL" id="MBU9698166.1"/>
    </source>
</evidence>
<organism evidence="4 5">
    <name type="scientific">Paragemmobacter amnigenus</name>
    <dbReference type="NCBI Taxonomy" id="2852097"/>
    <lineage>
        <taxon>Bacteria</taxon>
        <taxon>Pseudomonadati</taxon>
        <taxon>Pseudomonadota</taxon>
        <taxon>Alphaproteobacteria</taxon>
        <taxon>Rhodobacterales</taxon>
        <taxon>Paracoccaceae</taxon>
        <taxon>Paragemmobacter</taxon>
    </lineage>
</organism>
<dbReference type="RefSeq" id="WP_161762288.1">
    <property type="nucleotide sequence ID" value="NZ_JAAATX020000006.1"/>
</dbReference>
<evidence type="ECO:0000259" key="3">
    <source>
        <dbReference type="PROSITE" id="PS51186"/>
    </source>
</evidence>
<name>A0ABS6J325_9RHOB</name>
<dbReference type="InterPro" id="IPR000182">
    <property type="entry name" value="GNAT_dom"/>
</dbReference>
<accession>A0ABS6J325</accession>
<reference evidence="4 5" key="1">
    <citation type="submission" date="2021-06" db="EMBL/GenBank/DDBJ databases">
        <title>Rhodobacteraceae bacterium strain HSP-20.</title>
        <authorList>
            <person name="Chen W.-M."/>
        </authorList>
    </citation>
    <scope>NUCLEOTIDE SEQUENCE [LARGE SCALE GENOMIC DNA]</scope>
    <source>
        <strain evidence="4 5">HSP-20</strain>
    </source>
</reference>
<dbReference type="InterPro" id="IPR016181">
    <property type="entry name" value="Acyl_CoA_acyltransferase"/>
</dbReference>
<dbReference type="PROSITE" id="PS51186">
    <property type="entry name" value="GNAT"/>
    <property type="match status" value="1"/>
</dbReference>
<evidence type="ECO:0000256" key="1">
    <source>
        <dbReference type="ARBA" id="ARBA00022679"/>
    </source>
</evidence>
<gene>
    <name evidence="4" type="ORF">GU927_009955</name>
</gene>
<feature type="domain" description="N-acetyltransferase" evidence="3">
    <location>
        <begin position="3"/>
        <end position="149"/>
    </location>
</feature>
<proteinExistence type="predicted"/>
<dbReference type="InterPro" id="IPR050832">
    <property type="entry name" value="Bact_Acetyltransf"/>
</dbReference>